<gene>
    <name evidence="9" type="ORF">A5771_18980</name>
</gene>
<name>A0A1A2E4H3_MYCSD</name>
<evidence type="ECO:0000256" key="3">
    <source>
        <dbReference type="ARBA" id="ARBA00022475"/>
    </source>
</evidence>
<comment type="similarity">
    <text evidence="2">Belongs to the EccE family.</text>
</comment>
<evidence type="ECO:0000313" key="9">
    <source>
        <dbReference type="EMBL" id="OBF99403.1"/>
    </source>
</evidence>
<dbReference type="AlphaFoldDB" id="A0A1A2E4H3"/>
<proteinExistence type="inferred from homology"/>
<protein>
    <submittedName>
        <fullName evidence="9">Type VII secretion protein EccE</fullName>
    </submittedName>
</protein>
<sequence>MSPLRSTIPRPGPARITLVLLAVVPALLAYPWPTTRDRWVLGVAVVVAILLLSWWHGLHLTTIVRRRLAMMRSRRGAHTDRRAVSGARATSALRISASAAGEALPLSLIAGYLNRYGLRADAVRITSRGTRPDGGTAASDTWIGLTYSAAPNLAALQARSSQIPLQRTADIAVRRLADHLRELGWDTALVAADEVPALLDAGARETWRSVVDGSGDHVAAYQVAIDAALADTLSRIRAANAGETWTAVEFADDGGQLSVAAACALRTGSAPDGAAPLVGLVPEQGNHRDALLGLHPLSGSRLVGHTALSDDDLAGLRWPVAAAGVAAQ</sequence>
<feature type="transmembrane region" description="Helical" evidence="7">
    <location>
        <begin position="39"/>
        <end position="64"/>
    </location>
</feature>
<dbReference type="NCBIfam" id="TIGR03923">
    <property type="entry name" value="T7SS_EccE"/>
    <property type="match status" value="1"/>
</dbReference>
<dbReference type="Proteomes" id="UP000093985">
    <property type="component" value="Unassembled WGS sequence"/>
</dbReference>
<evidence type="ECO:0000256" key="5">
    <source>
        <dbReference type="ARBA" id="ARBA00022989"/>
    </source>
</evidence>
<keyword evidence="4 7" id="KW-0812">Transmembrane</keyword>
<dbReference type="EMBL" id="LZIN01000105">
    <property type="protein sequence ID" value="OBF99403.1"/>
    <property type="molecule type" value="Genomic_DNA"/>
</dbReference>
<dbReference type="Pfam" id="PF11203">
    <property type="entry name" value="EccE"/>
    <property type="match status" value="1"/>
</dbReference>
<feature type="domain" description="Type VII secretion system protein EccE" evidence="8">
    <location>
        <begin position="138"/>
        <end position="223"/>
    </location>
</feature>
<accession>A0A1A2E4H3</accession>
<comment type="subcellular location">
    <subcellularLocation>
        <location evidence="1">Cell membrane</location>
    </subcellularLocation>
</comment>
<evidence type="ECO:0000256" key="7">
    <source>
        <dbReference type="SAM" id="Phobius"/>
    </source>
</evidence>
<dbReference type="OrthoDB" id="4760969at2"/>
<organism evidence="9 10">
    <name type="scientific">Mycolicibacter sinensis (strain JDM601)</name>
    <name type="common">Mycobacterium sinense</name>
    <dbReference type="NCBI Taxonomy" id="875328"/>
    <lineage>
        <taxon>Bacteria</taxon>
        <taxon>Bacillati</taxon>
        <taxon>Actinomycetota</taxon>
        <taxon>Actinomycetes</taxon>
        <taxon>Mycobacteriales</taxon>
        <taxon>Mycobacteriaceae</taxon>
        <taxon>Mycolicibacter</taxon>
    </lineage>
</organism>
<dbReference type="InterPro" id="IPR050051">
    <property type="entry name" value="EccE_dom"/>
</dbReference>
<evidence type="ECO:0000256" key="6">
    <source>
        <dbReference type="ARBA" id="ARBA00023136"/>
    </source>
</evidence>
<reference evidence="10" key="1">
    <citation type="submission" date="2016-06" db="EMBL/GenBank/DDBJ databases">
        <authorList>
            <person name="Sutton G."/>
            <person name="Brinkac L."/>
            <person name="Sanka R."/>
            <person name="Adams M."/>
            <person name="Lau E."/>
            <person name="Mehaffy C."/>
            <person name="Tameris M."/>
            <person name="Hatherill M."/>
            <person name="Hanekom W."/>
            <person name="Mahomed H."/>
            <person name="Mcshane H."/>
        </authorList>
    </citation>
    <scope>NUCLEOTIDE SEQUENCE [LARGE SCALE GENOMIC DNA]</scope>
    <source>
        <strain evidence="10">852014-51077_SCH5608930-a</strain>
    </source>
</reference>
<evidence type="ECO:0000256" key="1">
    <source>
        <dbReference type="ARBA" id="ARBA00004236"/>
    </source>
</evidence>
<dbReference type="RefSeq" id="WP_064857087.1">
    <property type="nucleotide sequence ID" value="NZ_LZIM01000060.1"/>
</dbReference>
<keyword evidence="3" id="KW-1003">Cell membrane</keyword>
<dbReference type="InterPro" id="IPR021368">
    <property type="entry name" value="T7SS_EccE"/>
</dbReference>
<keyword evidence="6 7" id="KW-0472">Membrane</keyword>
<keyword evidence="5 7" id="KW-1133">Transmembrane helix</keyword>
<evidence type="ECO:0000256" key="2">
    <source>
        <dbReference type="ARBA" id="ARBA00007759"/>
    </source>
</evidence>
<evidence type="ECO:0000313" key="10">
    <source>
        <dbReference type="Proteomes" id="UP000093985"/>
    </source>
</evidence>
<comment type="caution">
    <text evidence="9">The sequence shown here is derived from an EMBL/GenBank/DDBJ whole genome shotgun (WGS) entry which is preliminary data.</text>
</comment>
<evidence type="ECO:0000259" key="8">
    <source>
        <dbReference type="Pfam" id="PF11203"/>
    </source>
</evidence>
<evidence type="ECO:0000256" key="4">
    <source>
        <dbReference type="ARBA" id="ARBA00022692"/>
    </source>
</evidence>
<dbReference type="GO" id="GO:0005886">
    <property type="term" value="C:plasma membrane"/>
    <property type="evidence" value="ECO:0007669"/>
    <property type="project" value="UniProtKB-SubCell"/>
</dbReference>